<keyword evidence="1 5" id="KW-0227">DNA damage</keyword>
<evidence type="ECO:0000313" key="8">
    <source>
        <dbReference type="EMBL" id="WPY00906.1"/>
    </source>
</evidence>
<keyword evidence="5" id="KW-0235">DNA replication</keyword>
<evidence type="ECO:0000256" key="6">
    <source>
        <dbReference type="PIRNR" id="PIRNR002070"/>
    </source>
</evidence>
<name>A0ABZ0USZ9_9RICK</name>
<dbReference type="NCBIfam" id="TIGR00621">
    <property type="entry name" value="ssb"/>
    <property type="match status" value="1"/>
</dbReference>
<dbReference type="EMBL" id="CP112932">
    <property type="protein sequence ID" value="WPY00906.1"/>
    <property type="molecule type" value="Genomic_DNA"/>
</dbReference>
<keyword evidence="9" id="KW-1185">Reference proteome</keyword>
<sequence length="146" mass="16447">MVNSLNKVTLIGNVGRDPEVRSTSEGKEIITLSLATSESWKDRATGERKEKTEWHRIVVFNEGLVGIIKNYVKKGSKIYIEGSLQTRKWVDQAGHEKYTTEIVLQNFNANLILLDAKNPGSGLESMLPKNNNSNFDHSELDDEIPF</sequence>
<keyword evidence="3 5" id="KW-0233">DNA recombination</keyword>
<comment type="subunit">
    <text evidence="5">Homotetramer.</text>
</comment>
<feature type="short sequence motif" description="Important for interaction with partner proteins" evidence="5">
    <location>
        <begin position="141"/>
        <end position="146"/>
    </location>
</feature>
<evidence type="ECO:0000256" key="4">
    <source>
        <dbReference type="ARBA" id="ARBA00023204"/>
    </source>
</evidence>
<dbReference type="InterPro" id="IPR012340">
    <property type="entry name" value="NA-bd_OB-fold"/>
</dbReference>
<gene>
    <name evidence="8" type="ORF">Trichorick_00796</name>
</gene>
<dbReference type="RefSeq" id="WP_323737731.1">
    <property type="nucleotide sequence ID" value="NZ_CP112932.1"/>
</dbReference>
<feature type="DNA-binding region" evidence="5">
    <location>
        <begin position="54"/>
        <end position="60"/>
    </location>
</feature>
<comment type="function">
    <text evidence="5">Plays an important role in DNA replication, recombination and repair. Binds to ssDNA and to an array of partner proteins to recruit them to their sites of action during DNA metabolism.</text>
</comment>
<dbReference type="GO" id="GO:0003677">
    <property type="term" value="F:DNA binding"/>
    <property type="evidence" value="ECO:0007669"/>
    <property type="project" value="UniProtKB-KW"/>
</dbReference>
<dbReference type="InterPro" id="IPR000424">
    <property type="entry name" value="Primosome_PriB/ssb"/>
</dbReference>
<evidence type="ECO:0000256" key="5">
    <source>
        <dbReference type="HAMAP-Rule" id="MF_00984"/>
    </source>
</evidence>
<protein>
    <recommendedName>
        <fullName evidence="5 6">Single-stranded DNA-binding protein</fullName>
        <shortName evidence="5">SSB</shortName>
    </recommendedName>
</protein>
<evidence type="ECO:0000256" key="3">
    <source>
        <dbReference type="ARBA" id="ARBA00023172"/>
    </source>
</evidence>
<proteinExistence type="inferred from homology"/>
<evidence type="ECO:0000256" key="1">
    <source>
        <dbReference type="ARBA" id="ARBA00022763"/>
    </source>
</evidence>
<keyword evidence="2 5" id="KW-0238">DNA-binding</keyword>
<keyword evidence="4 5" id="KW-0234">DNA repair</keyword>
<accession>A0ABZ0USZ9</accession>
<reference evidence="8 9" key="1">
    <citation type="submission" date="2022-10" db="EMBL/GenBank/DDBJ databases">
        <title>Host association and intracellularity evolved multiple times independently in the Rickettsiales.</title>
        <authorList>
            <person name="Castelli M."/>
            <person name="Nardi T."/>
            <person name="Gammuto L."/>
            <person name="Bellinzona G."/>
            <person name="Sabaneyeva E."/>
            <person name="Potekhin A."/>
            <person name="Serra V."/>
            <person name="Petroni G."/>
            <person name="Sassera D."/>
        </authorList>
    </citation>
    <scope>NUCLEOTIDE SEQUENCE [LARGE SCALE GENOMIC DNA]</scope>
    <source>
        <strain evidence="8 9">Kr 154-4</strain>
    </source>
</reference>
<evidence type="ECO:0000256" key="2">
    <source>
        <dbReference type="ARBA" id="ARBA00023125"/>
    </source>
</evidence>
<feature type="region of interest" description="Disordered" evidence="7">
    <location>
        <begin position="124"/>
        <end position="146"/>
    </location>
</feature>
<dbReference type="PROSITE" id="PS50935">
    <property type="entry name" value="SSB"/>
    <property type="match status" value="1"/>
</dbReference>
<organism evidence="8 9">
    <name type="scientific">Candidatus Trichorickettsia mobilis</name>
    <dbReference type="NCBI Taxonomy" id="1346319"/>
    <lineage>
        <taxon>Bacteria</taxon>
        <taxon>Pseudomonadati</taxon>
        <taxon>Pseudomonadota</taxon>
        <taxon>Alphaproteobacteria</taxon>
        <taxon>Rickettsiales</taxon>
        <taxon>Rickettsiaceae</taxon>
        <taxon>Rickettsieae</taxon>
        <taxon>Candidatus Trichorickettsia</taxon>
    </lineage>
</organism>
<dbReference type="PIRSF" id="PIRSF002070">
    <property type="entry name" value="SSB"/>
    <property type="match status" value="1"/>
</dbReference>
<dbReference type="Pfam" id="PF00436">
    <property type="entry name" value="SSB"/>
    <property type="match status" value="1"/>
</dbReference>
<dbReference type="CDD" id="cd04496">
    <property type="entry name" value="SSB_OBF"/>
    <property type="match status" value="1"/>
</dbReference>
<dbReference type="HAMAP" id="MF_00984">
    <property type="entry name" value="SSB"/>
    <property type="match status" value="1"/>
</dbReference>
<evidence type="ECO:0000313" key="9">
    <source>
        <dbReference type="Proteomes" id="UP001326613"/>
    </source>
</evidence>
<dbReference type="InterPro" id="IPR011344">
    <property type="entry name" value="ssDNA-bd"/>
</dbReference>
<dbReference type="Gene3D" id="2.40.50.140">
    <property type="entry name" value="Nucleic acid-binding proteins"/>
    <property type="match status" value="1"/>
</dbReference>
<evidence type="ECO:0000256" key="7">
    <source>
        <dbReference type="SAM" id="MobiDB-lite"/>
    </source>
</evidence>
<dbReference type="PANTHER" id="PTHR10302:SF0">
    <property type="entry name" value="SINGLE-STRANDED DNA-BINDING PROTEIN, MITOCHONDRIAL"/>
    <property type="match status" value="1"/>
</dbReference>
<dbReference type="SUPFAM" id="SSF50249">
    <property type="entry name" value="Nucleic acid-binding proteins"/>
    <property type="match status" value="1"/>
</dbReference>
<dbReference type="Proteomes" id="UP001326613">
    <property type="component" value="Chromosome"/>
</dbReference>
<dbReference type="PANTHER" id="PTHR10302">
    <property type="entry name" value="SINGLE-STRANDED DNA-BINDING PROTEIN"/>
    <property type="match status" value="1"/>
</dbReference>